<dbReference type="PANTHER" id="PTHR13408">
    <property type="entry name" value="DNA-DIRECTED RNA POLYMERASE III"/>
    <property type="match status" value="1"/>
</dbReference>
<keyword evidence="7" id="KW-1185">Reference proteome</keyword>
<evidence type="ECO:0000256" key="1">
    <source>
        <dbReference type="ARBA" id="ARBA00004123"/>
    </source>
</evidence>
<organism evidence="6 7">
    <name type="scientific">Puccinia striiformis</name>
    <dbReference type="NCBI Taxonomy" id="27350"/>
    <lineage>
        <taxon>Eukaryota</taxon>
        <taxon>Fungi</taxon>
        <taxon>Dikarya</taxon>
        <taxon>Basidiomycota</taxon>
        <taxon>Pucciniomycotina</taxon>
        <taxon>Pucciniomycetes</taxon>
        <taxon>Pucciniales</taxon>
        <taxon>Pucciniaceae</taxon>
        <taxon>Puccinia</taxon>
    </lineage>
</organism>
<reference evidence="6" key="1">
    <citation type="submission" date="2017-12" db="EMBL/GenBank/DDBJ databases">
        <title>Gene loss provides genomic basis for host adaptation in cereal stripe rust fungi.</title>
        <authorList>
            <person name="Xia C."/>
        </authorList>
    </citation>
    <scope>NUCLEOTIDE SEQUENCE [LARGE SCALE GENOMIC DNA]</scope>
    <source>
        <strain evidence="6">93-210</strain>
    </source>
</reference>
<accession>A0A2S4UQH1</accession>
<dbReference type="GO" id="GO:0005666">
    <property type="term" value="C:RNA polymerase III complex"/>
    <property type="evidence" value="ECO:0007669"/>
    <property type="project" value="InterPro"/>
</dbReference>
<dbReference type="VEuPathDB" id="FungiDB:PSTT_13701"/>
<sequence>AHSTLSPRPRNSKIKSKKIETKMPPRGSRGRGRGKARETIEEPQNEPVLDPVLSRLTVEDHGGTSTSRTTGGSGDSKPAAVPSKFKPRMVKRVVKVEPDIEVEDSSKVGGPAGRGGRGRGRGADRGGRGRPDMVMTASGAFGMGPAEASTRRTIQGPNRSGMRRIDNSIVPTDNNNNKSDRSANKPWDGGPSEMLELYSDIDDEEGSDDNGGDQDEDGRSKVADLNDITLEHSMAPLSLPWDPKRIAERERLIHARNQKLIKLTNQKIKREQAEDTKPLPSTSPENSRQSSSTAPLNGRENTSNSNESVPLMKLDPVEHLDDNDENHKRDVKLKKDQLEELSNVGKQFTQKKPTHSDRSTTNPIQSTDAHSSPTQETYYVFQFPRNFPQFRDPSNIIEEEVNVEGVPGKPVPRKITKKKKPGLDDWLGWGKGGKRVECMGVPPGDNLNSDGSTSSLFEDQGRVQMIIANVAYDVLPGAQPTFHQEISVIDPKPDSNLRAMFILGSTNHKFIVVPDVSTLLKREQSLLSSSSTSIPSNPTLNHPSK</sequence>
<feature type="non-terminal residue" evidence="6">
    <location>
        <position position="1"/>
    </location>
</feature>
<dbReference type="InterPro" id="IPR007811">
    <property type="entry name" value="RPC4"/>
</dbReference>
<feature type="compositionally biased region" description="Basic and acidic residues" evidence="5">
    <location>
        <begin position="268"/>
        <end position="277"/>
    </location>
</feature>
<feature type="region of interest" description="Disordered" evidence="5">
    <location>
        <begin position="262"/>
        <end position="373"/>
    </location>
</feature>
<dbReference type="EMBL" id="PKSL01000198">
    <property type="protein sequence ID" value="POV99548.1"/>
    <property type="molecule type" value="Genomic_DNA"/>
</dbReference>
<dbReference type="VEuPathDB" id="FungiDB:PSHT_14344"/>
<evidence type="ECO:0000256" key="4">
    <source>
        <dbReference type="ARBA" id="ARBA00023242"/>
    </source>
</evidence>
<evidence type="ECO:0000256" key="5">
    <source>
        <dbReference type="SAM" id="MobiDB-lite"/>
    </source>
</evidence>
<gene>
    <name evidence="6" type="ORF">PSTT_13701</name>
</gene>
<dbReference type="PANTHER" id="PTHR13408:SF0">
    <property type="entry name" value="DNA-DIRECTED RNA POLYMERASE III SUBUNIT RPC4"/>
    <property type="match status" value="1"/>
</dbReference>
<feature type="compositionally biased region" description="Basic and acidic residues" evidence="5">
    <location>
        <begin position="121"/>
        <end position="131"/>
    </location>
</feature>
<evidence type="ECO:0000256" key="3">
    <source>
        <dbReference type="ARBA" id="ARBA00023163"/>
    </source>
</evidence>
<feature type="compositionally biased region" description="Basic and acidic residues" evidence="5">
    <location>
        <begin position="315"/>
        <end position="338"/>
    </location>
</feature>
<keyword evidence="2" id="KW-0240">DNA-directed RNA polymerase</keyword>
<comment type="caution">
    <text evidence="6">The sequence shown here is derived from an EMBL/GenBank/DDBJ whole genome shotgun (WGS) entry which is preliminary data.</text>
</comment>
<dbReference type="Proteomes" id="UP000239156">
    <property type="component" value="Unassembled WGS sequence"/>
</dbReference>
<comment type="subcellular location">
    <subcellularLocation>
        <location evidence="1">Nucleus</location>
    </subcellularLocation>
</comment>
<evidence type="ECO:0000313" key="6">
    <source>
        <dbReference type="EMBL" id="POV99548.1"/>
    </source>
</evidence>
<feature type="compositionally biased region" description="Acidic residues" evidence="5">
    <location>
        <begin position="199"/>
        <end position="216"/>
    </location>
</feature>
<keyword evidence="3" id="KW-0804">Transcription</keyword>
<feature type="compositionally biased region" description="Polar residues" evidence="5">
    <location>
        <begin position="279"/>
        <end position="308"/>
    </location>
</feature>
<keyword evidence="4" id="KW-0539">Nucleus</keyword>
<evidence type="ECO:0000313" key="7">
    <source>
        <dbReference type="Proteomes" id="UP000239156"/>
    </source>
</evidence>
<dbReference type="GO" id="GO:0042797">
    <property type="term" value="P:tRNA transcription by RNA polymerase III"/>
    <property type="evidence" value="ECO:0007669"/>
    <property type="project" value="TreeGrafter"/>
</dbReference>
<dbReference type="GO" id="GO:0003677">
    <property type="term" value="F:DNA binding"/>
    <property type="evidence" value="ECO:0007669"/>
    <property type="project" value="InterPro"/>
</dbReference>
<evidence type="ECO:0000256" key="2">
    <source>
        <dbReference type="ARBA" id="ARBA00022478"/>
    </source>
</evidence>
<dbReference type="AlphaFoldDB" id="A0A2S4UQH1"/>
<name>A0A2S4UQH1_9BASI</name>
<feature type="region of interest" description="Disordered" evidence="5">
    <location>
        <begin position="1"/>
        <end position="223"/>
    </location>
</feature>
<proteinExistence type="predicted"/>
<dbReference type="Pfam" id="PF05132">
    <property type="entry name" value="RNA_pol_Rpc4"/>
    <property type="match status" value="1"/>
</dbReference>
<feature type="compositionally biased region" description="Polar residues" evidence="5">
    <location>
        <begin position="359"/>
        <end position="373"/>
    </location>
</feature>
<protein>
    <submittedName>
        <fullName evidence="6">Uncharacterized protein</fullName>
    </submittedName>
</protein>